<sequence>MNSPRADLAGAVLDDIDSRPGSATSLARTVLGAYVRDLGGWLAIADFSALLAGLGVPEQSTRTAVTRLKSKGVLDAESRDGRSGYRITAAAEAMYSRGDPRIFGFRQMADGDAWHLISFGIPESQRAARHQLRRRLSSIGCGTVSAGLWICPEYLAAEAATIVTALALDDYVTSFRATDLTVPGTLRAAAAQWWDLPALAERHRAFLDHHGDILALDNLTDRQAFEYFVPLLDEWRIIPYLDPGLPAAMLPADWPGPASVRLFAEAQQRCLAPSRRWVRSSIEARNKPGILIH</sequence>
<feature type="domain" description="Transcriptional repressor PaaX-like central Cas2-like" evidence="3">
    <location>
        <begin position="112"/>
        <end position="179"/>
    </location>
</feature>
<dbReference type="OrthoDB" id="2270427at2"/>
<evidence type="ECO:0000313" key="4">
    <source>
        <dbReference type="EMBL" id="GEM40692.1"/>
    </source>
</evidence>
<gene>
    <name evidence="4" type="primary">paaX</name>
    <name evidence="4" type="ORF">NN4_52110</name>
</gene>
<dbReference type="AlphaFoldDB" id="A0A511MJ60"/>
<feature type="domain" description="Transcriptional repressor PaaX-like N-terminal" evidence="1">
    <location>
        <begin position="23"/>
        <end position="90"/>
    </location>
</feature>
<comment type="caution">
    <text evidence="4">The sequence shown here is derived from an EMBL/GenBank/DDBJ whole genome shotgun (WGS) entry which is preliminary data.</text>
</comment>
<dbReference type="RefSeq" id="WP_147136422.1">
    <property type="nucleotide sequence ID" value="NZ_BJXA01000040.1"/>
</dbReference>
<dbReference type="Proteomes" id="UP000321424">
    <property type="component" value="Unassembled WGS sequence"/>
</dbReference>
<dbReference type="Gene3D" id="1.20.58.1460">
    <property type="match status" value="1"/>
</dbReference>
<dbReference type="InterPro" id="IPR036388">
    <property type="entry name" value="WH-like_DNA-bd_sf"/>
</dbReference>
<dbReference type="PANTHER" id="PTHR30319">
    <property type="entry name" value="PHENYLACETIC ACID REGULATOR-RELATED TRANSCRIPTIONAL REPRESSOR"/>
    <property type="match status" value="1"/>
</dbReference>
<dbReference type="InterPro" id="IPR013225">
    <property type="entry name" value="PaaX_C"/>
</dbReference>
<dbReference type="Gene3D" id="1.10.10.10">
    <property type="entry name" value="Winged helix-like DNA-binding domain superfamily/Winged helix DNA-binding domain"/>
    <property type="match status" value="1"/>
</dbReference>
<accession>A0A511MJ60</accession>
<dbReference type="Pfam" id="PF08223">
    <property type="entry name" value="PaaX_C"/>
    <property type="match status" value="1"/>
</dbReference>
<evidence type="ECO:0000313" key="5">
    <source>
        <dbReference type="Proteomes" id="UP000321424"/>
    </source>
</evidence>
<evidence type="ECO:0000259" key="3">
    <source>
        <dbReference type="Pfam" id="PF20803"/>
    </source>
</evidence>
<evidence type="ECO:0000259" key="2">
    <source>
        <dbReference type="Pfam" id="PF08223"/>
    </source>
</evidence>
<protein>
    <submittedName>
        <fullName evidence="4">PaaX family transcriptional regulator</fullName>
    </submittedName>
</protein>
<dbReference type="EMBL" id="BJXA01000040">
    <property type="protein sequence ID" value="GEM40692.1"/>
    <property type="molecule type" value="Genomic_DNA"/>
</dbReference>
<dbReference type="InterPro" id="IPR011965">
    <property type="entry name" value="PaaX_trns_reg"/>
</dbReference>
<reference evidence="4 5" key="1">
    <citation type="submission" date="2019-07" db="EMBL/GenBank/DDBJ databases">
        <title>Whole genome shotgun sequence of Nocardia ninae NBRC 108245.</title>
        <authorList>
            <person name="Hosoyama A."/>
            <person name="Uohara A."/>
            <person name="Ohji S."/>
            <person name="Ichikawa N."/>
        </authorList>
    </citation>
    <scope>NUCLEOTIDE SEQUENCE [LARGE SCALE GENOMIC DNA]</scope>
    <source>
        <strain evidence="4 5">NBRC 108245</strain>
    </source>
</reference>
<dbReference type="InterPro" id="IPR048846">
    <property type="entry name" value="PaaX-like_central"/>
</dbReference>
<dbReference type="Pfam" id="PF20803">
    <property type="entry name" value="PaaX_M"/>
    <property type="match status" value="1"/>
</dbReference>
<keyword evidence="5" id="KW-1185">Reference proteome</keyword>
<dbReference type="InterPro" id="IPR012906">
    <property type="entry name" value="PaaX-like_N"/>
</dbReference>
<dbReference type="GO" id="GO:0006351">
    <property type="term" value="P:DNA-templated transcription"/>
    <property type="evidence" value="ECO:0007669"/>
    <property type="project" value="InterPro"/>
</dbReference>
<feature type="domain" description="Transcriptional repressor PaaX-like C-terminal" evidence="2">
    <location>
        <begin position="194"/>
        <end position="279"/>
    </location>
</feature>
<proteinExistence type="predicted"/>
<dbReference type="Gene3D" id="3.30.70.2650">
    <property type="match status" value="1"/>
</dbReference>
<organism evidence="4 5">
    <name type="scientific">Nocardia ninae NBRC 108245</name>
    <dbReference type="NCBI Taxonomy" id="1210091"/>
    <lineage>
        <taxon>Bacteria</taxon>
        <taxon>Bacillati</taxon>
        <taxon>Actinomycetota</taxon>
        <taxon>Actinomycetes</taxon>
        <taxon>Mycobacteriales</taxon>
        <taxon>Nocardiaceae</taxon>
        <taxon>Nocardia</taxon>
    </lineage>
</organism>
<evidence type="ECO:0000259" key="1">
    <source>
        <dbReference type="Pfam" id="PF07848"/>
    </source>
</evidence>
<dbReference type="PANTHER" id="PTHR30319:SF1">
    <property type="entry name" value="TRANSCRIPTIONAL REPRESSOR PAAX"/>
    <property type="match status" value="1"/>
</dbReference>
<dbReference type="Pfam" id="PF07848">
    <property type="entry name" value="PaaX"/>
    <property type="match status" value="1"/>
</dbReference>
<dbReference type="PIRSF" id="PIRSF020623">
    <property type="entry name" value="PaaX"/>
    <property type="match status" value="1"/>
</dbReference>
<name>A0A511MJ60_9NOCA</name>